<feature type="transmembrane region" description="Helical" evidence="2">
    <location>
        <begin position="378"/>
        <end position="396"/>
    </location>
</feature>
<keyword evidence="2" id="KW-0812">Transmembrane</keyword>
<dbReference type="AlphaFoldDB" id="A0A0C3FA71"/>
<dbReference type="Pfam" id="PF12051">
    <property type="entry name" value="DUF3533"/>
    <property type="match status" value="1"/>
</dbReference>
<dbReference type="InParanoid" id="A0A0C3FA71"/>
<accession>A0A0C3FA71</accession>
<proteinExistence type="predicted"/>
<keyword evidence="2" id="KW-0472">Membrane</keyword>
<dbReference type="PANTHER" id="PTHR34814">
    <property type="entry name" value="NITROSOGUANIDINE RESISTANCE PROTEIN SNG1"/>
    <property type="match status" value="1"/>
</dbReference>
<dbReference type="GO" id="GO:0016020">
    <property type="term" value="C:membrane"/>
    <property type="evidence" value="ECO:0007669"/>
    <property type="project" value="TreeGrafter"/>
</dbReference>
<dbReference type="HOGENOM" id="CLU_020178_2_0_1"/>
<feature type="region of interest" description="Disordered" evidence="1">
    <location>
        <begin position="1"/>
        <end position="25"/>
    </location>
</feature>
<evidence type="ECO:0000313" key="4">
    <source>
        <dbReference type="EMBL" id="KIM81550.1"/>
    </source>
</evidence>
<feature type="transmembrane region" description="Helical" evidence="2">
    <location>
        <begin position="435"/>
        <end position="456"/>
    </location>
</feature>
<keyword evidence="2" id="KW-1133">Transmembrane helix</keyword>
<evidence type="ECO:0000259" key="3">
    <source>
        <dbReference type="Pfam" id="PF12051"/>
    </source>
</evidence>
<feature type="compositionally biased region" description="Polar residues" evidence="1">
    <location>
        <begin position="1"/>
        <end position="12"/>
    </location>
</feature>
<evidence type="ECO:0000256" key="2">
    <source>
        <dbReference type="SAM" id="Phobius"/>
    </source>
</evidence>
<organism evidence="4 5">
    <name type="scientific">Piloderma croceum (strain F 1598)</name>
    <dbReference type="NCBI Taxonomy" id="765440"/>
    <lineage>
        <taxon>Eukaryota</taxon>
        <taxon>Fungi</taxon>
        <taxon>Dikarya</taxon>
        <taxon>Basidiomycota</taxon>
        <taxon>Agaricomycotina</taxon>
        <taxon>Agaricomycetes</taxon>
        <taxon>Agaricomycetidae</taxon>
        <taxon>Atheliales</taxon>
        <taxon>Atheliaceae</taxon>
        <taxon>Piloderma</taxon>
    </lineage>
</organism>
<protein>
    <recommendedName>
        <fullName evidence="3">DUF3533 domain-containing protein</fullName>
    </recommendedName>
</protein>
<keyword evidence="5" id="KW-1185">Reference proteome</keyword>
<evidence type="ECO:0000313" key="5">
    <source>
        <dbReference type="Proteomes" id="UP000054166"/>
    </source>
</evidence>
<dbReference type="InterPro" id="IPR022703">
    <property type="entry name" value="DUF3533"/>
</dbReference>
<evidence type="ECO:0000256" key="1">
    <source>
        <dbReference type="SAM" id="MobiDB-lite"/>
    </source>
</evidence>
<reference evidence="4 5" key="1">
    <citation type="submission" date="2014-04" db="EMBL/GenBank/DDBJ databases">
        <authorList>
            <consortium name="DOE Joint Genome Institute"/>
            <person name="Kuo A."/>
            <person name="Tarkka M."/>
            <person name="Buscot F."/>
            <person name="Kohler A."/>
            <person name="Nagy L.G."/>
            <person name="Floudas D."/>
            <person name="Copeland A."/>
            <person name="Barry K.W."/>
            <person name="Cichocki N."/>
            <person name="Veneault-Fourrey C."/>
            <person name="LaButti K."/>
            <person name="Lindquist E.A."/>
            <person name="Lipzen A."/>
            <person name="Lundell T."/>
            <person name="Morin E."/>
            <person name="Murat C."/>
            <person name="Sun H."/>
            <person name="Tunlid A."/>
            <person name="Henrissat B."/>
            <person name="Grigoriev I.V."/>
            <person name="Hibbett D.S."/>
            <person name="Martin F."/>
            <person name="Nordberg H.P."/>
            <person name="Cantor M.N."/>
            <person name="Hua S.X."/>
        </authorList>
    </citation>
    <scope>NUCLEOTIDE SEQUENCE [LARGE SCALE GENOMIC DNA]</scope>
    <source>
        <strain evidence="4 5">F 1598</strain>
    </source>
</reference>
<feature type="transmembrane region" description="Helical" evidence="2">
    <location>
        <begin position="343"/>
        <end position="366"/>
    </location>
</feature>
<name>A0A0C3FA71_PILCF</name>
<dbReference type="Proteomes" id="UP000054166">
    <property type="component" value="Unassembled WGS sequence"/>
</dbReference>
<feature type="domain" description="DUF3533" evidence="3">
    <location>
        <begin position="76"/>
        <end position="445"/>
    </location>
</feature>
<sequence>MSVVTLDTSQAIPGSRRTSKHSVSRALGDTGMEVKNVEQMTGASELGTFSHTFLSPELKHLRKEYYTIITRVTGLTVLIMWACLPVYWGALATSTDMTRNLDAWFIDRDGSRIGNALWDVFGNFSAPGAHLGWTNVDPVNIGTNDDVAQAIVAEKAWIAVVVQANATSNLDMARANGDITYDPTSAITVYYVQGRNEIAAANAIVPITTNLLQQTTSAFATYAAQRYLAQIRPGGTINTTAYSLLANAPQTLTPAVSWTMVNLRPYTAPVATAVTLVGQIFITIFAFMTAMANATARSLVQQHLRLSSYLKLRIVIPLVIYFPLSLSYALVNLAFNLPFGARYNYASGFCLFWVYVYLAMASLGLALESMITLLTPRFVPFFLFTLIVFNVSPAVLPNELQNPFYSYGYGFPVWNLSQAVRTIIFNTHSHLGVNASVLVGWIILSCGTISAFTWFFRRQEKAAVCNQLDVSKS</sequence>
<feature type="transmembrane region" description="Helical" evidence="2">
    <location>
        <begin position="312"/>
        <end position="331"/>
    </location>
</feature>
<dbReference type="EMBL" id="KN832998">
    <property type="protein sequence ID" value="KIM81550.1"/>
    <property type="molecule type" value="Genomic_DNA"/>
</dbReference>
<dbReference type="InterPro" id="IPR053001">
    <property type="entry name" value="MNNG_permease-like"/>
</dbReference>
<gene>
    <name evidence="4" type="ORF">PILCRDRAFT_821334</name>
</gene>
<dbReference type="STRING" id="765440.A0A0C3FA71"/>
<dbReference type="PANTHER" id="PTHR34814:SF1">
    <property type="entry name" value="NITROSOGUANIDINE RESISTANCE PROTEIN SNG1"/>
    <property type="match status" value="1"/>
</dbReference>
<reference evidence="5" key="2">
    <citation type="submission" date="2015-01" db="EMBL/GenBank/DDBJ databases">
        <title>Evolutionary Origins and Diversification of the Mycorrhizal Mutualists.</title>
        <authorList>
            <consortium name="DOE Joint Genome Institute"/>
            <consortium name="Mycorrhizal Genomics Consortium"/>
            <person name="Kohler A."/>
            <person name="Kuo A."/>
            <person name="Nagy L.G."/>
            <person name="Floudas D."/>
            <person name="Copeland A."/>
            <person name="Barry K.W."/>
            <person name="Cichocki N."/>
            <person name="Veneault-Fourrey C."/>
            <person name="LaButti K."/>
            <person name="Lindquist E.A."/>
            <person name="Lipzen A."/>
            <person name="Lundell T."/>
            <person name="Morin E."/>
            <person name="Murat C."/>
            <person name="Riley R."/>
            <person name="Ohm R."/>
            <person name="Sun H."/>
            <person name="Tunlid A."/>
            <person name="Henrissat B."/>
            <person name="Grigoriev I.V."/>
            <person name="Hibbett D.S."/>
            <person name="Martin F."/>
        </authorList>
    </citation>
    <scope>NUCLEOTIDE SEQUENCE [LARGE SCALE GENOMIC DNA]</scope>
    <source>
        <strain evidence="5">F 1598</strain>
    </source>
</reference>
<dbReference type="OrthoDB" id="2140105at2759"/>
<feature type="transmembrane region" description="Helical" evidence="2">
    <location>
        <begin position="266"/>
        <end position="291"/>
    </location>
</feature>
<feature type="transmembrane region" description="Helical" evidence="2">
    <location>
        <begin position="68"/>
        <end position="88"/>
    </location>
</feature>